<dbReference type="SUPFAM" id="SSF50447">
    <property type="entry name" value="Translation proteins"/>
    <property type="match status" value="1"/>
</dbReference>
<name>A0A1S6IXT1_9FIRM</name>
<dbReference type="Gene3D" id="3.40.50.300">
    <property type="entry name" value="P-loop containing nucleotide triphosphate hydrolases"/>
    <property type="match status" value="1"/>
</dbReference>
<evidence type="ECO:0000313" key="11">
    <source>
        <dbReference type="Proteomes" id="UP000189464"/>
    </source>
</evidence>
<keyword evidence="11" id="KW-1185">Reference proteome</keyword>
<dbReference type="InterPro" id="IPR009000">
    <property type="entry name" value="Transl_B-barrel_sf"/>
</dbReference>
<keyword evidence="3" id="KW-0963">Cytoplasm</keyword>
<dbReference type="NCBIfam" id="TIGR00231">
    <property type="entry name" value="small_GTP"/>
    <property type="match status" value="1"/>
</dbReference>
<keyword evidence="6" id="KW-0342">GTP-binding</keyword>
<evidence type="ECO:0000256" key="5">
    <source>
        <dbReference type="ARBA" id="ARBA00022917"/>
    </source>
</evidence>
<dbReference type="InterPro" id="IPR009001">
    <property type="entry name" value="Transl_elong_EF1A/Init_IF2_C"/>
</dbReference>
<evidence type="ECO:0000259" key="9">
    <source>
        <dbReference type="PROSITE" id="PS51722"/>
    </source>
</evidence>
<dbReference type="PANTHER" id="PTHR43721">
    <property type="entry name" value="ELONGATION FACTOR TU-RELATED"/>
    <property type="match status" value="1"/>
</dbReference>
<evidence type="ECO:0000256" key="6">
    <source>
        <dbReference type="ARBA" id="ARBA00023134"/>
    </source>
</evidence>
<dbReference type="SUPFAM" id="SSF50465">
    <property type="entry name" value="EF-Tu/eEF-1alpha/eIF2-gamma C-terminal domain"/>
    <property type="match status" value="1"/>
</dbReference>
<feature type="domain" description="Tr-type G" evidence="9">
    <location>
        <begin position="1"/>
        <end position="173"/>
    </location>
</feature>
<evidence type="ECO:0000256" key="4">
    <source>
        <dbReference type="ARBA" id="ARBA00022741"/>
    </source>
</evidence>
<keyword evidence="10" id="KW-0251">Elongation factor</keyword>
<dbReference type="Gene3D" id="2.40.30.10">
    <property type="entry name" value="Translation factors"/>
    <property type="match status" value="2"/>
</dbReference>
<dbReference type="InterPro" id="IPR004161">
    <property type="entry name" value="EFTu-like_2"/>
</dbReference>
<keyword evidence="4" id="KW-0547">Nucleotide-binding</keyword>
<organism evidence="10 11">
    <name type="scientific">Desulforamulus ferrireducens</name>
    <dbReference type="NCBI Taxonomy" id="1833852"/>
    <lineage>
        <taxon>Bacteria</taxon>
        <taxon>Bacillati</taxon>
        <taxon>Bacillota</taxon>
        <taxon>Clostridia</taxon>
        <taxon>Eubacteriales</taxon>
        <taxon>Peptococcaceae</taxon>
        <taxon>Desulforamulus</taxon>
    </lineage>
</organism>
<comment type="function">
    <text evidence="7">Translation factor necessary for the incorporation of selenocysteine into proteins. It probably replaces EF-Tu for the insertion of selenocysteine directed by the UGA codon. SelB binds GTP and GDP.</text>
</comment>
<dbReference type="AlphaFoldDB" id="A0A1S6IXT1"/>
<dbReference type="Gene3D" id="1.10.10.2770">
    <property type="match status" value="1"/>
</dbReference>
<dbReference type="GO" id="GO:0001514">
    <property type="term" value="P:selenocysteine incorporation"/>
    <property type="evidence" value="ECO:0007669"/>
    <property type="project" value="InterPro"/>
</dbReference>
<dbReference type="EMBL" id="CP019698">
    <property type="protein sequence ID" value="AQS59556.1"/>
    <property type="molecule type" value="Genomic_DNA"/>
</dbReference>
<dbReference type="SUPFAM" id="SSF52540">
    <property type="entry name" value="P-loop containing nucleoside triphosphate hydrolases"/>
    <property type="match status" value="1"/>
</dbReference>
<evidence type="ECO:0000256" key="1">
    <source>
        <dbReference type="ARBA" id="ARBA00004496"/>
    </source>
</evidence>
<dbReference type="GO" id="GO:0005829">
    <property type="term" value="C:cytosol"/>
    <property type="evidence" value="ECO:0007669"/>
    <property type="project" value="TreeGrafter"/>
</dbReference>
<dbReference type="CDD" id="cd15491">
    <property type="entry name" value="selB_III"/>
    <property type="match status" value="1"/>
</dbReference>
<dbReference type="Pfam" id="PF09107">
    <property type="entry name" value="WHD_3rd_SelB"/>
    <property type="match status" value="1"/>
</dbReference>
<dbReference type="InterPro" id="IPR004535">
    <property type="entry name" value="Transl_elong_SelB"/>
</dbReference>
<dbReference type="OrthoDB" id="9804504at2"/>
<dbReference type="InterPro" id="IPR031157">
    <property type="entry name" value="G_TR_CS"/>
</dbReference>
<dbReference type="Pfam" id="PF03144">
    <property type="entry name" value="GTP_EFTU_D2"/>
    <property type="match status" value="1"/>
</dbReference>
<dbReference type="InterPro" id="IPR005225">
    <property type="entry name" value="Small_GTP-bd"/>
</dbReference>
<dbReference type="FunFam" id="3.40.50.300:FF:001064">
    <property type="entry name" value="Selenocysteine-specific translation elongation factor"/>
    <property type="match status" value="1"/>
</dbReference>
<dbReference type="InterPro" id="IPR050055">
    <property type="entry name" value="EF-Tu_GTPase"/>
</dbReference>
<dbReference type="InterPro" id="IPR015191">
    <property type="entry name" value="SelB_WHD4"/>
</dbReference>
<evidence type="ECO:0000256" key="2">
    <source>
        <dbReference type="ARBA" id="ARBA00015953"/>
    </source>
</evidence>
<dbReference type="InterPro" id="IPR036388">
    <property type="entry name" value="WH-like_DNA-bd_sf"/>
</dbReference>
<sequence>MKHIIIGTAGHVDHGKTLLIKTLTGTDTDRLKEEKERGISIELGFAQLKLPSGKQAGIVDVPGHERFIKNMLAGVGGIDLVMLVIAADEGVMPQTREHVDIIQLLQVKKGIVVLTKVDLVDEDWLGLVTEEVRDYLQGTILKEAPIIPVSSITKQGIEELLKTIDQFVEDTEERVSIGKLRLPIDRVFSVTGFGTVVTGTLHSGRISIGDTVEIMPQRLISRVRSLQVHGQKVEQARAGQRTAVNLTGVEVEEIHRGNVLVTPNSVDPSHRMDVRLLLLESAAKPLRNRARVRLYLGTDEILGRVRLLDREKLEPGVESYAQLELEEQAVAGKGDRFVIRSYSPMRTIGGGVVIDANAPKHKRYRPEVLEGLATKEMGTPEEVIEQFLAGKQGLFQEEEIVTATGLVSGDVHTALSNLVANQQVKRIVGEKKDLFVAWPVYEGWAKDMQELLKKYHLEYPLREGLPKEEMRSRKLPFVSGKDFQFLLNSMSIDGFLRVHEKTLAHPDFNQELSGNYRKIADSLLASVQQGKYQPPSWQEIVKQHRLKDTEAQEYLQYLMRTGKLVKLADEQLYFTAELYLQAKEMIIEYLKQNKEISVAQTRDILNTSRKYILPLLETLDRERVTRRVGDNRVLV</sequence>
<dbReference type="PANTHER" id="PTHR43721:SF22">
    <property type="entry name" value="ELONGATION FACTOR TU, MITOCHONDRIAL"/>
    <property type="match status" value="1"/>
</dbReference>
<dbReference type="SUPFAM" id="SSF46785">
    <property type="entry name" value="Winged helix' DNA-binding domain"/>
    <property type="match status" value="3"/>
</dbReference>
<dbReference type="PROSITE" id="PS51722">
    <property type="entry name" value="G_TR_2"/>
    <property type="match status" value="1"/>
</dbReference>
<dbReference type="KEGG" id="dfg:B0537_10985"/>
<dbReference type="GO" id="GO:0003924">
    <property type="term" value="F:GTPase activity"/>
    <property type="evidence" value="ECO:0007669"/>
    <property type="project" value="InterPro"/>
</dbReference>
<reference evidence="10 11" key="1">
    <citation type="journal article" date="2016" name="Int. J. Syst. Evol. Microbiol.">
        <title>Desulfotomaculum ferrireducens sp. nov., a moderately thermophilic sulfate-reducing and dissimilatory Fe(III)-reducing bacterium isolated from compost.</title>
        <authorList>
            <person name="Yang G."/>
            <person name="Guo J."/>
            <person name="Zhuang L."/>
            <person name="Yuan Y."/>
            <person name="Zhou S."/>
        </authorList>
    </citation>
    <scope>NUCLEOTIDE SEQUENCE [LARGE SCALE GENOMIC DNA]</scope>
    <source>
        <strain evidence="10 11">GSS09</strain>
    </source>
</reference>
<evidence type="ECO:0000256" key="8">
    <source>
        <dbReference type="ARBA" id="ARBA00031615"/>
    </source>
</evidence>
<dbReference type="GO" id="GO:0003723">
    <property type="term" value="F:RNA binding"/>
    <property type="evidence" value="ECO:0007669"/>
    <property type="project" value="InterPro"/>
</dbReference>
<dbReference type="RefSeq" id="WP_077714621.1">
    <property type="nucleotide sequence ID" value="NZ_CP019698.1"/>
</dbReference>
<dbReference type="Proteomes" id="UP000189464">
    <property type="component" value="Chromosome"/>
</dbReference>
<dbReference type="InterPro" id="IPR000795">
    <property type="entry name" value="T_Tr_GTP-bd_dom"/>
</dbReference>
<dbReference type="Gene3D" id="1.10.10.10">
    <property type="entry name" value="Winged helix-like DNA-binding domain superfamily/Winged helix DNA-binding domain"/>
    <property type="match status" value="1"/>
</dbReference>
<dbReference type="CDD" id="cd03696">
    <property type="entry name" value="SelB_II"/>
    <property type="match status" value="1"/>
</dbReference>
<dbReference type="NCBIfam" id="TIGR00475">
    <property type="entry name" value="selB"/>
    <property type="match status" value="1"/>
</dbReference>
<gene>
    <name evidence="10" type="ORF">B0537_10985</name>
</gene>
<proteinExistence type="predicted"/>
<evidence type="ECO:0000256" key="3">
    <source>
        <dbReference type="ARBA" id="ARBA00022490"/>
    </source>
</evidence>
<dbReference type="InterPro" id="IPR015190">
    <property type="entry name" value="Elong_fac_SelB-wing-hlx_typ-2"/>
</dbReference>
<keyword evidence="5" id="KW-0648">Protein biosynthesis</keyword>
<dbReference type="Pfam" id="PF25461">
    <property type="entry name" value="Beta-barrel_SelB"/>
    <property type="match status" value="1"/>
</dbReference>
<dbReference type="CDD" id="cd04171">
    <property type="entry name" value="SelB"/>
    <property type="match status" value="1"/>
</dbReference>
<dbReference type="GO" id="GO:0003746">
    <property type="term" value="F:translation elongation factor activity"/>
    <property type="evidence" value="ECO:0007669"/>
    <property type="project" value="UniProtKB-KW"/>
</dbReference>
<dbReference type="Pfam" id="PF09106">
    <property type="entry name" value="WHD_2nd_SelB"/>
    <property type="match status" value="1"/>
</dbReference>
<dbReference type="InterPro" id="IPR057335">
    <property type="entry name" value="Beta-barrel_SelB"/>
</dbReference>
<dbReference type="InterPro" id="IPR027417">
    <property type="entry name" value="P-loop_NTPase"/>
</dbReference>
<dbReference type="PRINTS" id="PR00315">
    <property type="entry name" value="ELONGATNFCT"/>
</dbReference>
<dbReference type="Pfam" id="PF00009">
    <property type="entry name" value="GTP_EFTU"/>
    <property type="match status" value="1"/>
</dbReference>
<dbReference type="GO" id="GO:0005525">
    <property type="term" value="F:GTP binding"/>
    <property type="evidence" value="ECO:0007669"/>
    <property type="project" value="UniProtKB-KW"/>
</dbReference>
<dbReference type="STRING" id="1833852.B0537_10985"/>
<evidence type="ECO:0000313" key="10">
    <source>
        <dbReference type="EMBL" id="AQS59556.1"/>
    </source>
</evidence>
<evidence type="ECO:0000256" key="7">
    <source>
        <dbReference type="ARBA" id="ARBA00025526"/>
    </source>
</evidence>
<dbReference type="PROSITE" id="PS00301">
    <property type="entry name" value="G_TR_1"/>
    <property type="match status" value="1"/>
</dbReference>
<protein>
    <recommendedName>
        <fullName evidence="2">Selenocysteine-specific elongation factor</fullName>
    </recommendedName>
    <alternativeName>
        <fullName evidence="8">SelB translation factor</fullName>
    </alternativeName>
</protein>
<dbReference type="InterPro" id="IPR036390">
    <property type="entry name" value="WH_DNA-bd_sf"/>
</dbReference>
<comment type="subcellular location">
    <subcellularLocation>
        <location evidence="1">Cytoplasm</location>
    </subcellularLocation>
</comment>
<accession>A0A1S6IXT1</accession>